<name>A0A3G1B609_9ARCH</name>
<evidence type="ECO:0000313" key="9">
    <source>
        <dbReference type="EMBL" id="AJZ76515.1"/>
    </source>
</evidence>
<evidence type="ECO:0000256" key="3">
    <source>
        <dbReference type="ARBA" id="ARBA00022741"/>
    </source>
</evidence>
<feature type="compositionally biased region" description="Basic and acidic residues" evidence="7">
    <location>
        <begin position="10"/>
        <end position="23"/>
    </location>
</feature>
<evidence type="ECO:0000256" key="4">
    <source>
        <dbReference type="ARBA" id="ARBA00022777"/>
    </source>
</evidence>
<dbReference type="SUPFAM" id="SSF47384">
    <property type="entry name" value="Homodimeric domain of signal transducing histidine kinase"/>
    <property type="match status" value="1"/>
</dbReference>
<keyword evidence="6" id="KW-0902">Two-component regulatory system</keyword>
<keyword evidence="10" id="KW-1185">Reference proteome</keyword>
<dbReference type="PROSITE" id="PS50109">
    <property type="entry name" value="HIS_KIN"/>
    <property type="match status" value="1"/>
</dbReference>
<feature type="domain" description="Histidine kinase" evidence="8">
    <location>
        <begin position="65"/>
        <end position="272"/>
    </location>
</feature>
<evidence type="ECO:0000256" key="6">
    <source>
        <dbReference type="ARBA" id="ARBA00023012"/>
    </source>
</evidence>
<dbReference type="PANTHER" id="PTHR43065">
    <property type="entry name" value="SENSOR HISTIDINE KINASE"/>
    <property type="match status" value="1"/>
</dbReference>
<evidence type="ECO:0000259" key="8">
    <source>
        <dbReference type="PROSITE" id="PS50109"/>
    </source>
</evidence>
<keyword evidence="5" id="KW-0067">ATP-binding</keyword>
<dbReference type="InterPro" id="IPR004358">
    <property type="entry name" value="Sig_transdc_His_kin-like_C"/>
</dbReference>
<dbReference type="InterPro" id="IPR036097">
    <property type="entry name" value="HisK_dim/P_sf"/>
</dbReference>
<keyword evidence="3" id="KW-0547">Nucleotide-binding</keyword>
<keyword evidence="2" id="KW-0808">Transferase</keyword>
<dbReference type="PRINTS" id="PR00344">
    <property type="entry name" value="BCTRLSENSOR"/>
</dbReference>
<protein>
    <recommendedName>
        <fullName evidence="8">Histidine kinase domain-containing protein</fullName>
    </recommendedName>
</protein>
<gene>
    <name evidence="9" type="ORF">SU86_000030</name>
</gene>
<accession>A0A3G1B609</accession>
<dbReference type="GO" id="GO:0000155">
    <property type="term" value="F:phosphorelay sensor kinase activity"/>
    <property type="evidence" value="ECO:0007669"/>
    <property type="project" value="InterPro"/>
</dbReference>
<dbReference type="SUPFAM" id="SSF55874">
    <property type="entry name" value="ATPase domain of HSP90 chaperone/DNA topoisomerase II/histidine kinase"/>
    <property type="match status" value="1"/>
</dbReference>
<dbReference type="InterPro" id="IPR036890">
    <property type="entry name" value="HATPase_C_sf"/>
</dbReference>
<reference evidence="9 10" key="1">
    <citation type="journal article" date="2016" name="Sci. Rep.">
        <title>A novel ammonia-oxidizing archaeon from wastewater treatment plant: Its enrichment, physiological and genomic characteristics.</title>
        <authorList>
            <person name="Li Y."/>
            <person name="Ding K."/>
            <person name="Wen X."/>
            <person name="Zhang B."/>
            <person name="Shen B."/>
            <person name="Yang Y."/>
        </authorList>
    </citation>
    <scope>NUCLEOTIDE SEQUENCE [LARGE SCALE GENOMIC DNA]</scope>
    <source>
        <strain evidence="9 10">SAT1</strain>
    </source>
</reference>
<dbReference type="SMART" id="SM00388">
    <property type="entry name" value="HisKA"/>
    <property type="match status" value="1"/>
</dbReference>
<evidence type="ECO:0000256" key="1">
    <source>
        <dbReference type="ARBA" id="ARBA00022553"/>
    </source>
</evidence>
<dbReference type="CDD" id="cd00082">
    <property type="entry name" value="HisKA"/>
    <property type="match status" value="1"/>
</dbReference>
<dbReference type="GO" id="GO:0005524">
    <property type="term" value="F:ATP binding"/>
    <property type="evidence" value="ECO:0007669"/>
    <property type="project" value="UniProtKB-KW"/>
</dbReference>
<dbReference type="Gene3D" id="1.10.287.130">
    <property type="match status" value="1"/>
</dbReference>
<dbReference type="STRING" id="1603555.SU86_000030"/>
<dbReference type="EMBL" id="CP011097">
    <property type="protein sequence ID" value="AJZ76515.1"/>
    <property type="molecule type" value="Genomic_DNA"/>
</dbReference>
<dbReference type="InterPro" id="IPR003661">
    <property type="entry name" value="HisK_dim/P_dom"/>
</dbReference>
<evidence type="ECO:0000256" key="5">
    <source>
        <dbReference type="ARBA" id="ARBA00022840"/>
    </source>
</evidence>
<evidence type="ECO:0000256" key="2">
    <source>
        <dbReference type="ARBA" id="ARBA00022679"/>
    </source>
</evidence>
<evidence type="ECO:0000256" key="7">
    <source>
        <dbReference type="SAM" id="MobiDB-lite"/>
    </source>
</evidence>
<keyword evidence="1" id="KW-0597">Phosphoprotein</keyword>
<dbReference type="KEGG" id="tah:SU86_000030"/>
<sequence length="290" mass="32667">MAELEETQDELAKQRDQLQDSLSKTEEAQQEIAIQRDQLQVEVMRKTQEMLKTERLSTIGNLAARIAHDLRNPLSVIQSTSQILKIKLETNLDDKTREQWARLDRAVYRMSHQLEDVMDYVRMSPLKKRDYSLCVILQDVVERIVRPENIVIKLPQNDRIIFCDPEKLEIVFVNLLMNAIQSLENNGVVSIGIFDDPQDQNNVLVKVSDTGVGIASEIHEKIFEPLFTTKQVGTGLGLSSCKNIIEQHGGTVSVSSSVGKGATFTITIPKKSEWDSIATKPGNLTQIKPS</sequence>
<dbReference type="AlphaFoldDB" id="A0A3G1B609"/>
<proteinExistence type="predicted"/>
<dbReference type="InterPro" id="IPR005467">
    <property type="entry name" value="His_kinase_dom"/>
</dbReference>
<dbReference type="Pfam" id="PF02518">
    <property type="entry name" value="HATPase_c"/>
    <property type="match status" value="1"/>
</dbReference>
<feature type="region of interest" description="Disordered" evidence="7">
    <location>
        <begin position="1"/>
        <end position="23"/>
    </location>
</feature>
<dbReference type="Pfam" id="PF00512">
    <property type="entry name" value="HisKA"/>
    <property type="match status" value="1"/>
</dbReference>
<organism evidence="9 10">
    <name type="scientific">Candidatus Nitrosotenuis cloacae</name>
    <dbReference type="NCBI Taxonomy" id="1603555"/>
    <lineage>
        <taxon>Archaea</taxon>
        <taxon>Nitrososphaerota</taxon>
        <taxon>Candidatus Nitrosotenuis</taxon>
    </lineage>
</organism>
<dbReference type="SMART" id="SM00387">
    <property type="entry name" value="HATPase_c"/>
    <property type="match status" value="1"/>
</dbReference>
<dbReference type="InterPro" id="IPR003594">
    <property type="entry name" value="HATPase_dom"/>
</dbReference>
<dbReference type="Proteomes" id="UP000266745">
    <property type="component" value="Chromosome"/>
</dbReference>
<evidence type="ECO:0000313" key="10">
    <source>
        <dbReference type="Proteomes" id="UP000266745"/>
    </source>
</evidence>
<dbReference type="Gene3D" id="3.30.565.10">
    <property type="entry name" value="Histidine kinase-like ATPase, C-terminal domain"/>
    <property type="match status" value="1"/>
</dbReference>
<keyword evidence="4" id="KW-0418">Kinase</keyword>
<dbReference type="PANTHER" id="PTHR43065:SF10">
    <property type="entry name" value="PEROXIDE STRESS-ACTIVATED HISTIDINE KINASE MAK3"/>
    <property type="match status" value="1"/>
</dbReference>